<keyword evidence="1" id="KW-0732">Signal</keyword>
<sequence>MKIFLISAVILAINAGAALGFLQGRATCTTYNRTASVTTSAFACSNCYRLTNAAANASCAATYCSKPTLVNTGTSSVVVPCSKVGDLVQGPQFIIPTPSTNYYVDVQVVSSSSQSAAGTTSYLSYNPITGYIQVGVAGPENIDVTQVYSVVLINRVTGAASNPVFFTAKIYTCTMYLVGPKSFSVCIGLGTPYLGGYTNVSYTACNNELLINGVNWDAVNPLTGTAIDPTGLGPGNSFCPFVTAFTGSGDLGQCYIFDRQTGNPEFFARGSQVSQCVFDRCVTPAGGVANTAANNPILYNQAQLDAIAASIGLPAALPASILTGGTIGPTLITPCDASSTFTQTITIDGTAPAFQTGVISGITVTYDSTCNTLGAFNITC</sequence>
<dbReference type="EMBL" id="MTYJ01000301">
    <property type="protein sequence ID" value="OWA53064.1"/>
    <property type="molecule type" value="Genomic_DNA"/>
</dbReference>
<evidence type="ECO:0000256" key="1">
    <source>
        <dbReference type="SAM" id="SignalP"/>
    </source>
</evidence>
<accession>A0A9X6NNQ7</accession>
<protein>
    <submittedName>
        <fullName evidence="2">Uncharacterized protein</fullName>
    </submittedName>
</protein>
<feature type="signal peptide" evidence="1">
    <location>
        <begin position="1"/>
        <end position="20"/>
    </location>
</feature>
<reference evidence="3" key="1">
    <citation type="submission" date="2017-01" db="EMBL/GenBank/DDBJ databases">
        <title>Comparative genomics of anhydrobiosis in the tardigrade Hypsibius dujardini.</title>
        <authorList>
            <person name="Yoshida Y."/>
            <person name="Koutsovoulos G."/>
            <person name="Laetsch D."/>
            <person name="Stevens L."/>
            <person name="Kumar S."/>
            <person name="Horikawa D."/>
            <person name="Ishino K."/>
            <person name="Komine S."/>
            <person name="Tomita M."/>
            <person name="Blaxter M."/>
            <person name="Arakawa K."/>
        </authorList>
    </citation>
    <scope>NUCLEOTIDE SEQUENCE [LARGE SCALE GENOMIC DNA]</scope>
    <source>
        <strain evidence="3">Z151</strain>
    </source>
</reference>
<dbReference type="Proteomes" id="UP000192578">
    <property type="component" value="Unassembled WGS sequence"/>
</dbReference>
<keyword evidence="3" id="KW-1185">Reference proteome</keyword>
<evidence type="ECO:0000313" key="2">
    <source>
        <dbReference type="EMBL" id="OWA53064.1"/>
    </source>
</evidence>
<gene>
    <name evidence="2" type="ORF">BV898_17499</name>
</gene>
<comment type="caution">
    <text evidence="2">The sequence shown here is derived from an EMBL/GenBank/DDBJ whole genome shotgun (WGS) entry which is preliminary data.</text>
</comment>
<evidence type="ECO:0000313" key="3">
    <source>
        <dbReference type="Proteomes" id="UP000192578"/>
    </source>
</evidence>
<organism evidence="2 3">
    <name type="scientific">Hypsibius exemplaris</name>
    <name type="common">Freshwater tardigrade</name>
    <dbReference type="NCBI Taxonomy" id="2072580"/>
    <lineage>
        <taxon>Eukaryota</taxon>
        <taxon>Metazoa</taxon>
        <taxon>Ecdysozoa</taxon>
        <taxon>Tardigrada</taxon>
        <taxon>Eutardigrada</taxon>
        <taxon>Parachela</taxon>
        <taxon>Hypsibioidea</taxon>
        <taxon>Hypsibiidae</taxon>
        <taxon>Hypsibius</taxon>
    </lineage>
</organism>
<proteinExistence type="predicted"/>
<dbReference type="AlphaFoldDB" id="A0A9X6NNQ7"/>
<name>A0A9X6NNQ7_HYPEX</name>
<feature type="chain" id="PRO_5040950516" evidence="1">
    <location>
        <begin position="21"/>
        <end position="380"/>
    </location>
</feature>